<proteinExistence type="inferred from homology"/>
<keyword evidence="4 7" id="KW-0472">Membrane</keyword>
<organism evidence="10 11">
    <name type="scientific">Labilithrix luteola</name>
    <dbReference type="NCBI Taxonomy" id="1391654"/>
    <lineage>
        <taxon>Bacteria</taxon>
        <taxon>Pseudomonadati</taxon>
        <taxon>Myxococcota</taxon>
        <taxon>Polyangia</taxon>
        <taxon>Polyangiales</taxon>
        <taxon>Labilitrichaceae</taxon>
        <taxon>Labilithrix</taxon>
    </lineage>
</organism>
<dbReference type="EMBL" id="CP012333">
    <property type="protein sequence ID" value="AKU97053.1"/>
    <property type="molecule type" value="Genomic_DNA"/>
</dbReference>
<dbReference type="PANTHER" id="PTHR31082">
    <property type="entry name" value="PHEROMONE-REGULATED MEMBRANE PROTEIN 10"/>
    <property type="match status" value="1"/>
</dbReference>
<dbReference type="InterPro" id="IPR024528">
    <property type="entry name" value="ThrE_2"/>
</dbReference>
<dbReference type="OrthoDB" id="5295394at2"/>
<sequence length="428" mass="45352">MSPTEPPEPRESSASPSARARARSREELADYLIELGATLASYGCPSYRLEDVMRLVADVEGYRAEPFALPTGLFVRVLPKEFGGSGLPDVHRMTRVSDWGVDLERLTLVDEIFNDVADRRATIEEARARIRAVVAKPPYWSPPLVWAATTAAGGAAAVFFRGSSIDVLVASIVGAVIGGSRFVLGRTPAQRLLNDFFGGLFAAACAWIAIHAFPHVSPPIIVVAGAISLFPGMTFTTGLAEVAQKNLVSGGARLMEAAVTLLLILFGVALLAGFEQMVGEKMSVIRAMAEPQSGLTLPYQAIALVVSSMAFAVIFQVPRRFLWAALASGATGYAVTALATRHLPAHVAAFCAALAVCVLANGLARVTNRPAQLFQLPGLMLLVPGSFGFRALGALLDEDVGVLAGFRKASPWPSSARRSSSAFSSPTW</sequence>
<evidence type="ECO:0000256" key="2">
    <source>
        <dbReference type="ARBA" id="ARBA00022692"/>
    </source>
</evidence>
<dbReference type="GO" id="GO:0016020">
    <property type="term" value="C:membrane"/>
    <property type="evidence" value="ECO:0007669"/>
    <property type="project" value="UniProtKB-SubCell"/>
</dbReference>
<gene>
    <name evidence="10" type="ORF">AKJ09_03717</name>
</gene>
<evidence type="ECO:0000313" key="11">
    <source>
        <dbReference type="Proteomes" id="UP000064967"/>
    </source>
</evidence>
<feature type="transmembrane region" description="Helical" evidence="7">
    <location>
        <begin position="220"/>
        <end position="242"/>
    </location>
</feature>
<dbReference type="KEGG" id="llu:AKJ09_03717"/>
<dbReference type="RefSeq" id="WP_146648263.1">
    <property type="nucleotide sequence ID" value="NZ_CP012333.1"/>
</dbReference>
<feature type="domain" description="Threonine/serine exporter-like N-terminal" evidence="8">
    <location>
        <begin position="30"/>
        <end position="271"/>
    </location>
</feature>
<reference evidence="10 11" key="1">
    <citation type="submission" date="2015-08" db="EMBL/GenBank/DDBJ databases">
        <authorList>
            <person name="Babu N.S."/>
            <person name="Beckwith C.J."/>
            <person name="Beseler K.G."/>
            <person name="Brison A."/>
            <person name="Carone J.V."/>
            <person name="Caskin T.P."/>
            <person name="Diamond M."/>
            <person name="Durham M.E."/>
            <person name="Foxe J.M."/>
            <person name="Go M."/>
            <person name="Henderson B.A."/>
            <person name="Jones I.B."/>
            <person name="McGettigan J.A."/>
            <person name="Micheletti S.J."/>
            <person name="Nasrallah M.E."/>
            <person name="Ortiz D."/>
            <person name="Piller C.R."/>
            <person name="Privatt S.R."/>
            <person name="Schneider S.L."/>
            <person name="Sharp S."/>
            <person name="Smith T.C."/>
            <person name="Stanton J.D."/>
            <person name="Ullery H.E."/>
            <person name="Wilson R.J."/>
            <person name="Serrano M.G."/>
            <person name="Buck G."/>
            <person name="Lee V."/>
            <person name="Wang Y."/>
            <person name="Carvalho R."/>
            <person name="Voegtly L."/>
            <person name="Shi R."/>
            <person name="Duckworth R."/>
            <person name="Johnson A."/>
            <person name="Loviza R."/>
            <person name="Walstead R."/>
            <person name="Shah Z."/>
            <person name="Kiflezghi M."/>
            <person name="Wade K."/>
            <person name="Ball S.L."/>
            <person name="Bradley K.W."/>
            <person name="Asai D.J."/>
            <person name="Bowman C.A."/>
            <person name="Russell D.A."/>
            <person name="Pope W.H."/>
            <person name="Jacobs-Sera D."/>
            <person name="Hendrix R.W."/>
            <person name="Hatfull G.F."/>
        </authorList>
    </citation>
    <scope>NUCLEOTIDE SEQUENCE [LARGE SCALE GENOMIC DNA]</scope>
    <source>
        <strain evidence="10 11">DSM 27648</strain>
    </source>
</reference>
<keyword evidence="11" id="KW-1185">Reference proteome</keyword>
<evidence type="ECO:0000313" key="10">
    <source>
        <dbReference type="EMBL" id="AKU97053.1"/>
    </source>
</evidence>
<evidence type="ECO:0000256" key="3">
    <source>
        <dbReference type="ARBA" id="ARBA00022989"/>
    </source>
</evidence>
<feature type="transmembrane region" description="Helical" evidence="7">
    <location>
        <begin position="165"/>
        <end position="184"/>
    </location>
</feature>
<evidence type="ECO:0000256" key="1">
    <source>
        <dbReference type="ARBA" id="ARBA00004141"/>
    </source>
</evidence>
<feature type="transmembrane region" description="Helical" evidence="7">
    <location>
        <begin position="196"/>
        <end position="214"/>
    </location>
</feature>
<feature type="region of interest" description="Disordered" evidence="6">
    <location>
        <begin position="1"/>
        <end position="20"/>
    </location>
</feature>
<evidence type="ECO:0000259" key="8">
    <source>
        <dbReference type="Pfam" id="PF06738"/>
    </source>
</evidence>
<evidence type="ECO:0000256" key="5">
    <source>
        <dbReference type="ARBA" id="ARBA00034125"/>
    </source>
</evidence>
<accession>A0A0K1PU35</accession>
<dbReference type="GO" id="GO:0022857">
    <property type="term" value="F:transmembrane transporter activity"/>
    <property type="evidence" value="ECO:0007669"/>
    <property type="project" value="InterPro"/>
</dbReference>
<evidence type="ECO:0000256" key="7">
    <source>
        <dbReference type="SAM" id="Phobius"/>
    </source>
</evidence>
<keyword evidence="3 7" id="KW-1133">Transmembrane helix</keyword>
<feature type="transmembrane region" description="Helical" evidence="7">
    <location>
        <begin position="254"/>
        <end position="274"/>
    </location>
</feature>
<dbReference type="InterPro" id="IPR051361">
    <property type="entry name" value="ThrE/Ser_Exporter"/>
</dbReference>
<evidence type="ECO:0008006" key="12">
    <source>
        <dbReference type="Google" id="ProtNLM"/>
    </source>
</evidence>
<feature type="transmembrane region" description="Helical" evidence="7">
    <location>
        <begin position="321"/>
        <end position="339"/>
    </location>
</feature>
<dbReference type="STRING" id="1391654.AKJ09_03717"/>
<feature type="transmembrane region" description="Helical" evidence="7">
    <location>
        <begin position="294"/>
        <end position="314"/>
    </location>
</feature>
<feature type="domain" description="Threonine/Serine exporter ThrE" evidence="9">
    <location>
        <begin position="301"/>
        <end position="398"/>
    </location>
</feature>
<dbReference type="Pfam" id="PF12821">
    <property type="entry name" value="ThrE_2"/>
    <property type="match status" value="1"/>
</dbReference>
<comment type="similarity">
    <text evidence="5">Belongs to the ThrE exporter (TC 2.A.79) family.</text>
</comment>
<evidence type="ECO:0000259" key="9">
    <source>
        <dbReference type="Pfam" id="PF12821"/>
    </source>
</evidence>
<evidence type="ECO:0000256" key="6">
    <source>
        <dbReference type="SAM" id="MobiDB-lite"/>
    </source>
</evidence>
<protein>
    <recommendedName>
        <fullName evidence="12">Threonine/serine exporter-like N-terminal domain-containing protein</fullName>
    </recommendedName>
</protein>
<evidence type="ECO:0000256" key="4">
    <source>
        <dbReference type="ARBA" id="ARBA00023136"/>
    </source>
</evidence>
<dbReference type="InterPro" id="IPR010619">
    <property type="entry name" value="ThrE-like_N"/>
</dbReference>
<dbReference type="AlphaFoldDB" id="A0A0K1PU35"/>
<dbReference type="Proteomes" id="UP000064967">
    <property type="component" value="Chromosome"/>
</dbReference>
<comment type="subcellular location">
    <subcellularLocation>
        <location evidence="1">Membrane</location>
        <topology evidence="1">Multi-pass membrane protein</topology>
    </subcellularLocation>
</comment>
<name>A0A0K1PU35_9BACT</name>
<dbReference type="Pfam" id="PF06738">
    <property type="entry name" value="ThrE"/>
    <property type="match status" value="1"/>
</dbReference>
<dbReference type="PANTHER" id="PTHR31082:SF4">
    <property type="entry name" value="PHEROMONE-REGULATED MEMBRANE PROTEIN 10"/>
    <property type="match status" value="1"/>
</dbReference>
<keyword evidence="2 7" id="KW-0812">Transmembrane</keyword>
<feature type="transmembrane region" description="Helical" evidence="7">
    <location>
        <begin position="345"/>
        <end position="364"/>
    </location>
</feature>